<gene>
    <name evidence="1" type="ORF">DF3PB_930003</name>
</gene>
<organism evidence="1">
    <name type="scientific">metagenome</name>
    <dbReference type="NCBI Taxonomy" id="256318"/>
    <lineage>
        <taxon>unclassified sequences</taxon>
        <taxon>metagenomes</taxon>
    </lineage>
</organism>
<sequence length="134" mass="14552">MCRQAASAPGWLAEGAMSNNDWTPERIAALMALWSEELPTSEIGRRLGITKNAVIGKVHRLGLPKRRQSPKQDLEPADVIRLDNLSADMCSWPVGNPSDEGFHFCGGPKVLGKPYCAKHCAVAYIKPAKVRGNG</sequence>
<protein>
    <recommendedName>
        <fullName evidence="2">Global cell cycle regulator GcrA-like protein</fullName>
    </recommendedName>
</protein>
<dbReference type="InterPro" id="IPR011681">
    <property type="entry name" value="GcrA"/>
</dbReference>
<dbReference type="Pfam" id="PF07750">
    <property type="entry name" value="GcrA"/>
    <property type="match status" value="2"/>
</dbReference>
<name>A0A380TKA1_9ZZZZ</name>
<accession>A0A380TKA1</accession>
<dbReference type="Gene3D" id="1.10.10.60">
    <property type="entry name" value="Homeodomain-like"/>
    <property type="match status" value="1"/>
</dbReference>
<dbReference type="EMBL" id="UIDG01000649">
    <property type="protein sequence ID" value="SUS08885.1"/>
    <property type="molecule type" value="Genomic_DNA"/>
</dbReference>
<reference evidence="1" key="1">
    <citation type="submission" date="2018-07" db="EMBL/GenBank/DDBJ databases">
        <authorList>
            <person name="Quirk P.G."/>
            <person name="Krulwich T.A."/>
        </authorList>
    </citation>
    <scope>NUCLEOTIDE SEQUENCE</scope>
</reference>
<proteinExistence type="predicted"/>
<evidence type="ECO:0008006" key="2">
    <source>
        <dbReference type="Google" id="ProtNLM"/>
    </source>
</evidence>
<evidence type="ECO:0000313" key="1">
    <source>
        <dbReference type="EMBL" id="SUS08885.1"/>
    </source>
</evidence>
<dbReference type="AlphaFoldDB" id="A0A380TKA1"/>